<dbReference type="Proteomes" id="UP000244128">
    <property type="component" value="Unassembled WGS sequence"/>
</dbReference>
<protein>
    <submittedName>
        <fullName evidence="3">Minor tail protein</fullName>
    </submittedName>
</protein>
<sequence length="680" mass="71238">MAFGNNISLGMIIGGAVGASFASAINSASSKIDVFKKKAEKARGFQSMVGDTIRLREELIKAAGTDAFAKLKEKHDRNINVLKQHGIGVKDLKREYEQLGKTVKGLELGAAGRIKVGEGIENIKESGRAIAGVVGATVIPTMAAANYEAIIRDIAIKGGIARTGKETELGQGIRKDAQSTGMDRNELAQAVNTLVAGGMEVPLAASLAKTIARFSISQNAQSEDVAKMILALRQSGITDPALMEKTLGKVAVAGDLGSFESKDMAKHFASLMPQMTMFGFSGERGTAELANMLQTQMKAAGSTDEAANNLANLFSKITSEDTRSKFEKKGFSLQNSMELAISQGLDPVTAFLKLVQKMSSQSDPAKAAQMADLQKQIADAQDPAAAQKMLDGYLEMAGLSEFISDRQAKQAALAVLQNQKLHESNLKLIQAADGEAKIEKDLADRRAASAKKWREVGYAFDEAMVSIGDALRPITDTVATGLINIGKTISSLASQFPGVTQGILAIASAFAIFKSMLGIFKIGSGIFNILRGGLMAAGAAKIGGALSLAGAGGAAASGGTTLAGSAAFPLLGALTGGYAIGTGISSLIDKGLSKMTGENTTLGGWLYDKMHPEQAAASKAMTEPAPQNNTFSPSIQVTVQGDAKDPNLMANEIMRHLERVFEQKQARSANGAMFDAAYAQ</sequence>
<proteinExistence type="predicted"/>
<feature type="transmembrane region" description="Helical" evidence="1">
    <location>
        <begin position="532"/>
        <end position="554"/>
    </location>
</feature>
<name>A0A2T5HH10_9PROT</name>
<comment type="caution">
    <text evidence="3">The sequence shown here is derived from an EMBL/GenBank/DDBJ whole genome shotgun (WGS) entry which is preliminary data.</text>
</comment>
<dbReference type="RefSeq" id="WP_107804267.1">
    <property type="nucleotide sequence ID" value="NZ_QAOI01000031.1"/>
</dbReference>
<evidence type="ECO:0000313" key="3">
    <source>
        <dbReference type="EMBL" id="PTQ70858.1"/>
    </source>
</evidence>
<gene>
    <name evidence="3" type="ORF">C8R26_13145</name>
</gene>
<dbReference type="EMBL" id="QAOI01000031">
    <property type="protein sequence ID" value="PTQ70858.1"/>
    <property type="molecule type" value="Genomic_DNA"/>
</dbReference>
<feature type="transmembrane region" description="Helical" evidence="1">
    <location>
        <begin position="502"/>
        <end position="520"/>
    </location>
</feature>
<accession>A0A2T5HH10</accession>
<evidence type="ECO:0000256" key="1">
    <source>
        <dbReference type="SAM" id="Phobius"/>
    </source>
</evidence>
<reference evidence="3 4" key="1">
    <citation type="submission" date="2018-04" db="EMBL/GenBank/DDBJ databases">
        <title>Active sludge and wastewater microbial communities from Klosterneuburg, Austria.</title>
        <authorList>
            <person name="Wagner M."/>
        </authorList>
    </citation>
    <scope>NUCLEOTIDE SEQUENCE [LARGE SCALE GENOMIC DNA]</scope>
    <source>
        <strain evidence="3 4">Nm49</strain>
    </source>
</reference>
<evidence type="ECO:0000313" key="4">
    <source>
        <dbReference type="Proteomes" id="UP000244128"/>
    </source>
</evidence>
<keyword evidence="1" id="KW-1133">Transmembrane helix</keyword>
<evidence type="ECO:0000259" key="2">
    <source>
        <dbReference type="Pfam" id="PF10145"/>
    </source>
</evidence>
<dbReference type="Pfam" id="PF10145">
    <property type="entry name" value="PhageMin_Tail"/>
    <property type="match status" value="1"/>
</dbReference>
<dbReference type="AlphaFoldDB" id="A0A2T5HH10"/>
<dbReference type="InterPro" id="IPR010090">
    <property type="entry name" value="Phage_tape_meas"/>
</dbReference>
<feature type="transmembrane region" description="Helical" evidence="1">
    <location>
        <begin position="566"/>
        <end position="588"/>
    </location>
</feature>
<keyword evidence="1" id="KW-0812">Transmembrane</keyword>
<organism evidence="3 4">
    <name type="scientific">Nitrosomonas oligotropha</name>
    <dbReference type="NCBI Taxonomy" id="42354"/>
    <lineage>
        <taxon>Bacteria</taxon>
        <taxon>Pseudomonadati</taxon>
        <taxon>Pseudomonadota</taxon>
        <taxon>Betaproteobacteria</taxon>
        <taxon>Nitrosomonadales</taxon>
        <taxon>Nitrosomonadaceae</taxon>
        <taxon>Nitrosomonas</taxon>
    </lineage>
</organism>
<feature type="domain" description="Phage tail tape measure protein" evidence="2">
    <location>
        <begin position="177"/>
        <end position="373"/>
    </location>
</feature>
<keyword evidence="1" id="KW-0472">Membrane</keyword>